<dbReference type="GO" id="GO:0071014">
    <property type="term" value="C:post-mRNA release spliceosomal complex"/>
    <property type="evidence" value="ECO:0007669"/>
    <property type="project" value="TreeGrafter"/>
</dbReference>
<feature type="region of interest" description="Disordered" evidence="2">
    <location>
        <begin position="40"/>
        <end position="59"/>
    </location>
</feature>
<dbReference type="Pfam" id="PF04676">
    <property type="entry name" value="CwfJ_C_2"/>
    <property type="match status" value="1"/>
</dbReference>
<dbReference type="Gene3D" id="3.30.428.10">
    <property type="entry name" value="HIT-like"/>
    <property type="match status" value="1"/>
</dbReference>
<feature type="compositionally biased region" description="Basic and acidic residues" evidence="2">
    <location>
        <begin position="159"/>
        <end position="169"/>
    </location>
</feature>
<dbReference type="PANTHER" id="PTHR12072">
    <property type="entry name" value="CWF19, CELL CYCLE CONTROL PROTEIN"/>
    <property type="match status" value="1"/>
</dbReference>
<organism evidence="5 6">
    <name type="scientific">Elysia crispata</name>
    <name type="common">lettuce slug</name>
    <dbReference type="NCBI Taxonomy" id="231223"/>
    <lineage>
        <taxon>Eukaryota</taxon>
        <taxon>Metazoa</taxon>
        <taxon>Spiralia</taxon>
        <taxon>Lophotrochozoa</taxon>
        <taxon>Mollusca</taxon>
        <taxon>Gastropoda</taxon>
        <taxon>Heterobranchia</taxon>
        <taxon>Euthyneura</taxon>
        <taxon>Panpulmonata</taxon>
        <taxon>Sacoglossa</taxon>
        <taxon>Placobranchoidea</taxon>
        <taxon>Plakobranchidae</taxon>
        <taxon>Elysia</taxon>
    </lineage>
</organism>
<dbReference type="InterPro" id="IPR036265">
    <property type="entry name" value="HIT-like_sf"/>
</dbReference>
<keyword evidence="6" id="KW-1185">Reference proteome</keyword>
<feature type="domain" description="Cwf19-like C-terminal" evidence="4">
    <location>
        <begin position="662"/>
        <end position="782"/>
    </location>
</feature>
<feature type="compositionally biased region" description="Basic and acidic residues" evidence="2">
    <location>
        <begin position="337"/>
        <end position="349"/>
    </location>
</feature>
<protein>
    <recommendedName>
        <fullName evidence="7">CWF19-like protein 2</fullName>
    </recommendedName>
</protein>
<dbReference type="AlphaFoldDB" id="A0AAE0XED2"/>
<dbReference type="GO" id="GO:0000398">
    <property type="term" value="P:mRNA splicing, via spliceosome"/>
    <property type="evidence" value="ECO:0007669"/>
    <property type="project" value="TreeGrafter"/>
</dbReference>
<feature type="compositionally biased region" description="Low complexity" evidence="2">
    <location>
        <begin position="435"/>
        <end position="448"/>
    </location>
</feature>
<feature type="compositionally biased region" description="Basic residues" evidence="2">
    <location>
        <begin position="71"/>
        <end position="83"/>
    </location>
</feature>
<dbReference type="EMBL" id="JAWDGP010008076">
    <property type="protein sequence ID" value="KAK3691764.1"/>
    <property type="molecule type" value="Genomic_DNA"/>
</dbReference>
<gene>
    <name evidence="5" type="ORF">RRG08_009578</name>
</gene>
<feature type="domain" description="Cwf19-like protein C-terminal" evidence="3">
    <location>
        <begin position="791"/>
        <end position="885"/>
    </location>
</feature>
<dbReference type="SUPFAM" id="SSF54197">
    <property type="entry name" value="HIT-like"/>
    <property type="match status" value="1"/>
</dbReference>
<feature type="region of interest" description="Disordered" evidence="2">
    <location>
        <begin position="245"/>
        <end position="469"/>
    </location>
</feature>
<dbReference type="Proteomes" id="UP001283361">
    <property type="component" value="Unassembled WGS sequence"/>
</dbReference>
<comment type="caution">
    <text evidence="5">The sequence shown here is derived from an EMBL/GenBank/DDBJ whole genome shotgun (WGS) entry which is preliminary data.</text>
</comment>
<feature type="region of interest" description="Disordered" evidence="2">
    <location>
        <begin position="68"/>
        <end position="132"/>
    </location>
</feature>
<name>A0AAE0XED2_9GAST</name>
<dbReference type="InterPro" id="IPR040194">
    <property type="entry name" value="Cwf19-like"/>
</dbReference>
<evidence type="ECO:0000313" key="5">
    <source>
        <dbReference type="EMBL" id="KAK3691764.1"/>
    </source>
</evidence>
<accession>A0AAE0XED2</accession>
<comment type="similarity">
    <text evidence="1">Belongs to the CWF19 family.</text>
</comment>
<feature type="compositionally biased region" description="Basic and acidic residues" evidence="2">
    <location>
        <begin position="400"/>
        <end position="427"/>
    </location>
</feature>
<evidence type="ECO:0000259" key="4">
    <source>
        <dbReference type="Pfam" id="PF04677"/>
    </source>
</evidence>
<evidence type="ECO:0000256" key="1">
    <source>
        <dbReference type="ARBA" id="ARBA00006795"/>
    </source>
</evidence>
<dbReference type="InterPro" id="IPR006768">
    <property type="entry name" value="Cwf19-like_C_dom-1"/>
</dbReference>
<evidence type="ECO:0000256" key="2">
    <source>
        <dbReference type="SAM" id="MobiDB-lite"/>
    </source>
</evidence>
<evidence type="ECO:0000313" key="6">
    <source>
        <dbReference type="Proteomes" id="UP001283361"/>
    </source>
</evidence>
<reference evidence="5" key="1">
    <citation type="journal article" date="2023" name="G3 (Bethesda)">
        <title>A reference genome for the long-term kleptoplast-retaining sea slug Elysia crispata morphotype clarki.</title>
        <authorList>
            <person name="Eastman K.E."/>
            <person name="Pendleton A.L."/>
            <person name="Shaikh M.A."/>
            <person name="Suttiyut T."/>
            <person name="Ogas R."/>
            <person name="Tomko P."/>
            <person name="Gavelis G."/>
            <person name="Widhalm J.R."/>
            <person name="Wisecaver J.H."/>
        </authorList>
    </citation>
    <scope>NUCLEOTIDE SEQUENCE</scope>
    <source>
        <strain evidence="5">ECLA1</strain>
    </source>
</reference>
<dbReference type="PANTHER" id="PTHR12072:SF5">
    <property type="entry name" value="CWF19-LIKE PROTEIN 2"/>
    <property type="match status" value="1"/>
</dbReference>
<feature type="compositionally biased region" description="Basic and acidic residues" evidence="2">
    <location>
        <begin position="289"/>
        <end position="310"/>
    </location>
</feature>
<evidence type="ECO:0000259" key="3">
    <source>
        <dbReference type="Pfam" id="PF04676"/>
    </source>
</evidence>
<proteinExistence type="inferred from homology"/>
<dbReference type="Pfam" id="PF04677">
    <property type="entry name" value="CwfJ_C_1"/>
    <property type="match status" value="1"/>
</dbReference>
<feature type="compositionally biased region" description="Basic and acidic residues" evidence="2">
    <location>
        <begin position="40"/>
        <end position="50"/>
    </location>
</feature>
<evidence type="ECO:0008006" key="7">
    <source>
        <dbReference type="Google" id="ProtNLM"/>
    </source>
</evidence>
<feature type="region of interest" description="Disordered" evidence="2">
    <location>
        <begin position="159"/>
        <end position="198"/>
    </location>
</feature>
<sequence>MSDMYRNFKSQAELNSIREENKNARQLILDNAKRKFQINEAKKERARRQGEGTWMLDSVSHRIATDEQKFLKTKKKKKKKRKREISSPGTGSVSDSEEEEKELVEAPANLELTSSGTVKGPQRESWMEAPLDLIPTTSRQDIRAAINKSKLETKRAAEKMLEPGQHSRELNPYWKDGGIGLPEKRKPSAQGVLPSSSAGDGGFSWLQKAYSRCVQQAADEARDLEDVAAERYGSLSNLEKMLAEAKQKMLASTQEASYQPRAAGDVTDSRRKRSDSRERKMQRIWGQEEAIRGSAEFKSRCFDDDGDSGRRNIGFVRPSESNNQPNEKGGTGLLLQDPKRNMKPKENARNKNYQTSESYKPRWKKNNEEEKMRERNRKPCSGLKPRKEDDEKTGGSTENFHQKEDKYYIRDPKGLHWKENQDKTQKIHEKRKNSSSDSSSASNNGSDLQDSEDEDESGSLAGDKPKMLSEEELNELAAKVLRAEIMGDDDTAAELKSKLEAARQQQSLCKSGMASGGPTFSYQRCPVVRKQDHNMREADGGEENVVVLSRTSKGGMVRPVLGSAVEYSSRKSGRKKRKMASTHDIAGERTIYFEDDNKFDLQALVEQEKAGTAEDQNSMFSRLAGRSDDRDLDIDDMFVSKAARRQEEDRAAIHDKAAAIFEHRKISSAMEKCARCFDKVPKHLIIAIGSKSYLCVPPHRSLTEGHCFIVPMQHVSSCTAIDEDVWREMQLFRKSLVQMFLSQDEDLVIMETVMHLKHFPHTALECIPLEKETGDLGPIYFKKAILEAGPEWADNKKLHSLKEKDVQHVIPKGFPYFSVDFGLQGGYATIIEDEQTFPSYFGREIVGGMIDAEPGLWRKPHKQSFEDQRQKVLKFEKMWRPFDWTQNLDAAD</sequence>
<dbReference type="InterPro" id="IPR006767">
    <property type="entry name" value="Cwf19-like_C_dom-2"/>
</dbReference>